<feature type="domain" description="Protein CR006 P-loop" evidence="2">
    <location>
        <begin position="10"/>
        <end position="723"/>
    </location>
</feature>
<dbReference type="EMBL" id="FCOR01000010">
    <property type="protein sequence ID" value="CVK16731.1"/>
    <property type="molecule type" value="Genomic_DNA"/>
</dbReference>
<feature type="coiled-coil region" evidence="1">
    <location>
        <begin position="93"/>
        <end position="127"/>
    </location>
</feature>
<dbReference type="OrthoDB" id="9795565at2"/>
<evidence type="ECO:0000313" key="3">
    <source>
        <dbReference type="EMBL" id="CVK16731.1"/>
    </source>
</evidence>
<gene>
    <name evidence="3" type="ORF">Ga0061079_11014</name>
</gene>
<evidence type="ECO:0000256" key="1">
    <source>
        <dbReference type="SAM" id="Coils"/>
    </source>
</evidence>
<feature type="coiled-coil region" evidence="1">
    <location>
        <begin position="385"/>
        <end position="459"/>
    </location>
</feature>
<dbReference type="Proteomes" id="UP000182761">
    <property type="component" value="Unassembled WGS sequence"/>
</dbReference>
<dbReference type="Gene3D" id="3.40.50.300">
    <property type="entry name" value="P-loop containing nucleotide triphosphate hydrolases"/>
    <property type="match status" value="2"/>
</dbReference>
<dbReference type="Pfam" id="PF13166">
    <property type="entry name" value="AAA_13"/>
    <property type="match status" value="1"/>
</dbReference>
<name>A0A0X3AQR6_9FLAO</name>
<keyword evidence="4" id="KW-1185">Reference proteome</keyword>
<reference evidence="3 4" key="1">
    <citation type="submission" date="2016-01" db="EMBL/GenBank/DDBJ databases">
        <authorList>
            <person name="McClelland M."/>
            <person name="Jain A."/>
            <person name="Saraogi P."/>
            <person name="Mendelson R."/>
            <person name="Westerman R."/>
            <person name="SanMiguel P."/>
            <person name="Csonka L."/>
        </authorList>
    </citation>
    <scope>NUCLEOTIDE SEQUENCE [LARGE SCALE GENOMIC DNA]</scope>
    <source>
        <strain evidence="3 4">R-53146</strain>
    </source>
</reference>
<keyword evidence="1" id="KW-0175">Coiled coil</keyword>
<dbReference type="AlphaFoldDB" id="A0A0X3AQR6"/>
<evidence type="ECO:0000313" key="4">
    <source>
        <dbReference type="Proteomes" id="UP000182761"/>
    </source>
</evidence>
<dbReference type="RefSeq" id="WP_055425921.1">
    <property type="nucleotide sequence ID" value="NZ_FCOR01000010.1"/>
</dbReference>
<evidence type="ECO:0000259" key="2">
    <source>
        <dbReference type="Pfam" id="PF13166"/>
    </source>
</evidence>
<dbReference type="SUPFAM" id="SSF52540">
    <property type="entry name" value="P-loop containing nucleoside triphosphate hydrolases"/>
    <property type="match status" value="1"/>
</dbReference>
<protein>
    <submittedName>
        <fullName evidence="3">Wobble nucleotide-excising tRNase</fullName>
    </submittedName>
</protein>
<organism evidence="3 4">
    <name type="scientific">Apibacter mensalis</name>
    <dbReference type="NCBI Taxonomy" id="1586267"/>
    <lineage>
        <taxon>Bacteria</taxon>
        <taxon>Pseudomonadati</taxon>
        <taxon>Bacteroidota</taxon>
        <taxon>Flavobacteriia</taxon>
        <taxon>Flavobacteriales</taxon>
        <taxon>Weeksellaceae</taxon>
        <taxon>Apibacter</taxon>
    </lineage>
</organism>
<accession>A0A0X3AQR6</accession>
<dbReference type="InterPro" id="IPR027417">
    <property type="entry name" value="P-loop_NTPase"/>
</dbReference>
<proteinExistence type="predicted"/>
<sequence length="737" mass="87056">MITKINLKNVACYKNQTTLETDKKINLIYGLNGTGKSTLSNFLYKKDEEQFSYCSIEGLDDDTQILVYNQSFIEDNFYESNSLKGIFTLSEQNKQVEIEITQVDNKINELNKEKQAFEKKIAEENKLKDDKLADAQDKIWEIKTSYSGEGRVFDYCLKGKKARDRLFVHLTTIEKTSEKPSKTISDLKNELQSLSGVNATTYDLFSEISFIEQSKNIENHFIFSKQIIGNENSTVSQLIKELGNSDWVKAGYEKYLSPESSGNVETCPFCQEKTISDIFRKNIQNYFNESYEKDIQQLKKLSEDYSKLTIPKLPDLKNIINTYSEALDFIKEYELNYDKLTDIFKENKRLIEQKISTPSALITLNNSSIVINKLNEIINFINNFILDYNEKLKDVEKVKKEIENQFWQIMRWNYDDDINSYLKLKSKSNNEIHNLENLMKSINSEINNEIQNKTQLQKNTSNIEGPIKNINKNLIDLGITNFSIKKHSENFYTIVRENNNQNVFISLSEGEKMIISFLYFIELCKGKKNISQEDKKIKKIIVIDDPISSLSHIFIFNVGRLIKNEFLGVRDNNTWKYNYEQVFILTHSLYFYYEITERDHKIRKKNQKLIRLKKNDTGCSFEKMKYEEIQNDYHAYWYIVKDKDQPPALIANCMRNIIEYFFNFVEKINLNNYFQQNEFINNIKYQGFYRYVNRESHSLGQNIFDIKEFNYEDFKEAFAQLFKISGYEDHYNKMMNE</sequence>
<dbReference type="InterPro" id="IPR026866">
    <property type="entry name" value="CR006_AAA"/>
</dbReference>